<dbReference type="SUPFAM" id="SSF46785">
    <property type="entry name" value="Winged helix' DNA-binding domain"/>
    <property type="match status" value="1"/>
</dbReference>
<dbReference type="CDD" id="cd07377">
    <property type="entry name" value="WHTH_GntR"/>
    <property type="match status" value="1"/>
</dbReference>
<dbReference type="Gene3D" id="3.40.1410.10">
    <property type="entry name" value="Chorismate lyase-like"/>
    <property type="match status" value="1"/>
</dbReference>
<evidence type="ECO:0000313" key="6">
    <source>
        <dbReference type="Proteomes" id="UP000078389"/>
    </source>
</evidence>
<evidence type="ECO:0000256" key="2">
    <source>
        <dbReference type="ARBA" id="ARBA00023125"/>
    </source>
</evidence>
<evidence type="ECO:0000259" key="4">
    <source>
        <dbReference type="PROSITE" id="PS50949"/>
    </source>
</evidence>
<dbReference type="SMART" id="SM00345">
    <property type="entry name" value="HTH_GNTR"/>
    <property type="match status" value="1"/>
</dbReference>
<dbReference type="Pfam" id="PF00392">
    <property type="entry name" value="GntR"/>
    <property type="match status" value="1"/>
</dbReference>
<evidence type="ECO:0000313" key="5">
    <source>
        <dbReference type="EMBL" id="OAM77076.1"/>
    </source>
</evidence>
<gene>
    <name evidence="5" type="ORF">A3840_10580</name>
</gene>
<dbReference type="STRING" id="1770058.A3840_10580"/>
<evidence type="ECO:0000256" key="1">
    <source>
        <dbReference type="ARBA" id="ARBA00023015"/>
    </source>
</evidence>
<dbReference type="InterPro" id="IPR011663">
    <property type="entry name" value="UTRA"/>
</dbReference>
<name>A0A178HYF6_9HYPH</name>
<dbReference type="GO" id="GO:0015716">
    <property type="term" value="P:organic phosphonate transport"/>
    <property type="evidence" value="ECO:0007669"/>
    <property type="project" value="InterPro"/>
</dbReference>
<keyword evidence="3" id="KW-0804">Transcription</keyword>
<keyword evidence="1" id="KW-0805">Transcription regulation</keyword>
<proteinExistence type="predicted"/>
<dbReference type="EMBL" id="LVVY01000086">
    <property type="protein sequence ID" value="OAM77076.1"/>
    <property type="molecule type" value="Genomic_DNA"/>
</dbReference>
<dbReference type="InterPro" id="IPR028978">
    <property type="entry name" value="Chorismate_lyase_/UTRA_dom_sf"/>
</dbReference>
<dbReference type="GO" id="GO:0003700">
    <property type="term" value="F:DNA-binding transcription factor activity"/>
    <property type="evidence" value="ECO:0007669"/>
    <property type="project" value="InterPro"/>
</dbReference>
<keyword evidence="6" id="KW-1185">Reference proteome</keyword>
<sequence>MRHQGLSWEEIRDRIGDEIASGRLLPDMRLPSEPEMCVLYKTRRHSLRKALAALVAEGKLRVEQGRGTFVERAPLIDYVIGARTRFRANLMAQGLAASDQRLEEMRIAASPRVAAALRIPAGAQVHARSGRGFANELPINLSWSYWDAGRFPDIIERLRTCPSVTDVYGSYGIADYRRLRTTIFTRIASETEAGLLMLRPGQSVMVVQKIDATLDGSPLAFPRPPGPATGCSSPSIPILFHPFPLRGKTMFNEAGNGDDDHGRTLGILAHARPDRLKTIAETLLGAMGDIDVIANRTGLVMVPMRDSVEQVDFHLGEVLVSEAHIADAEGRIGYGMVTGRDLERAMAMAVIDLHLFVVGPDDTLTRFLAEERAHALAEDEIRMRQVEATRVEMETF</sequence>
<reference evidence="5 6" key="1">
    <citation type="submission" date="2016-03" db="EMBL/GenBank/DDBJ databases">
        <title>Genome sequencing of Devosia sp. S37.</title>
        <authorList>
            <person name="Mohd Nor M."/>
        </authorList>
    </citation>
    <scope>NUCLEOTIDE SEQUENCE [LARGE SCALE GENOMIC DNA]</scope>
    <source>
        <strain evidence="5 6">S37</strain>
    </source>
</reference>
<evidence type="ECO:0000256" key="3">
    <source>
        <dbReference type="ARBA" id="ARBA00023163"/>
    </source>
</evidence>
<dbReference type="Pfam" id="PF07702">
    <property type="entry name" value="UTRA"/>
    <property type="match status" value="1"/>
</dbReference>
<dbReference type="SMART" id="SM00866">
    <property type="entry name" value="UTRA"/>
    <property type="match status" value="1"/>
</dbReference>
<dbReference type="GO" id="GO:0003677">
    <property type="term" value="F:DNA binding"/>
    <property type="evidence" value="ECO:0007669"/>
    <property type="project" value="UniProtKB-KW"/>
</dbReference>
<dbReference type="Pfam" id="PF06754">
    <property type="entry name" value="PhnG"/>
    <property type="match status" value="1"/>
</dbReference>
<dbReference type="Gene3D" id="1.10.10.10">
    <property type="entry name" value="Winged helix-like DNA-binding domain superfamily/Winged helix DNA-binding domain"/>
    <property type="match status" value="1"/>
</dbReference>
<accession>A0A178HYF6</accession>
<comment type="caution">
    <text evidence="5">The sequence shown here is derived from an EMBL/GenBank/DDBJ whole genome shotgun (WGS) entry which is preliminary data.</text>
</comment>
<dbReference type="RefSeq" id="WP_205633361.1">
    <property type="nucleotide sequence ID" value="NZ_LVVY01000086.1"/>
</dbReference>
<dbReference type="InterPro" id="IPR036390">
    <property type="entry name" value="WH_DNA-bd_sf"/>
</dbReference>
<dbReference type="InterPro" id="IPR036388">
    <property type="entry name" value="WH-like_DNA-bd_sf"/>
</dbReference>
<keyword evidence="2" id="KW-0238">DNA-binding</keyword>
<dbReference type="SUPFAM" id="SSF64288">
    <property type="entry name" value="Chorismate lyase-like"/>
    <property type="match status" value="1"/>
</dbReference>
<dbReference type="PANTHER" id="PTHR44846:SF1">
    <property type="entry name" value="MANNOSYL-D-GLYCERATE TRANSPORT_METABOLISM SYSTEM REPRESSOR MNGR-RELATED"/>
    <property type="match status" value="1"/>
</dbReference>
<dbReference type="GO" id="GO:0045892">
    <property type="term" value="P:negative regulation of DNA-templated transcription"/>
    <property type="evidence" value="ECO:0007669"/>
    <property type="project" value="TreeGrafter"/>
</dbReference>
<feature type="domain" description="HTH gntR-type" evidence="4">
    <location>
        <begin position="5"/>
        <end position="73"/>
    </location>
</feature>
<protein>
    <recommendedName>
        <fullName evidence="4">HTH gntR-type domain-containing protein</fullName>
    </recommendedName>
</protein>
<dbReference type="GO" id="GO:0019634">
    <property type="term" value="P:organic phosphonate metabolic process"/>
    <property type="evidence" value="ECO:0007669"/>
    <property type="project" value="InterPro"/>
</dbReference>
<dbReference type="InterPro" id="IPR000524">
    <property type="entry name" value="Tscrpt_reg_HTH_GntR"/>
</dbReference>
<dbReference type="PROSITE" id="PS50949">
    <property type="entry name" value="HTH_GNTR"/>
    <property type="match status" value="1"/>
</dbReference>
<dbReference type="Proteomes" id="UP000078389">
    <property type="component" value="Unassembled WGS sequence"/>
</dbReference>
<organism evidence="5 6">
    <name type="scientific">Devosia elaeis</name>
    <dbReference type="NCBI Taxonomy" id="1770058"/>
    <lineage>
        <taxon>Bacteria</taxon>
        <taxon>Pseudomonadati</taxon>
        <taxon>Pseudomonadota</taxon>
        <taxon>Alphaproteobacteria</taxon>
        <taxon>Hyphomicrobiales</taxon>
        <taxon>Devosiaceae</taxon>
        <taxon>Devosia</taxon>
    </lineage>
</organism>
<dbReference type="InterPro" id="IPR050679">
    <property type="entry name" value="Bact_HTH_transcr_reg"/>
</dbReference>
<dbReference type="AlphaFoldDB" id="A0A178HYF6"/>
<dbReference type="InterPro" id="IPR009609">
    <property type="entry name" value="Phosphonate_metab_PhnG"/>
</dbReference>
<dbReference type="PANTHER" id="PTHR44846">
    <property type="entry name" value="MANNOSYL-D-GLYCERATE TRANSPORT/METABOLISM SYSTEM REPRESSOR MNGR-RELATED"/>
    <property type="match status" value="1"/>
</dbReference>